<proteinExistence type="predicted"/>
<keyword evidence="1" id="KW-0540">Nuclease</keyword>
<dbReference type="OrthoDB" id="581550at2"/>
<dbReference type="InterPro" id="IPR004211">
    <property type="entry name" value="Endonuclease_7"/>
</dbReference>
<organism evidence="1 2">
    <name type="scientific">Streptacidiphilus jiangxiensis</name>
    <dbReference type="NCBI Taxonomy" id="235985"/>
    <lineage>
        <taxon>Bacteria</taxon>
        <taxon>Bacillati</taxon>
        <taxon>Actinomycetota</taxon>
        <taxon>Actinomycetes</taxon>
        <taxon>Kitasatosporales</taxon>
        <taxon>Streptomycetaceae</taxon>
        <taxon>Streptacidiphilus</taxon>
    </lineage>
</organism>
<name>A0A1H8ACQ4_STRJI</name>
<keyword evidence="1" id="KW-0378">Hydrolase</keyword>
<evidence type="ECO:0000313" key="1">
    <source>
        <dbReference type="EMBL" id="SEM68333.1"/>
    </source>
</evidence>
<dbReference type="Pfam" id="PF02945">
    <property type="entry name" value="Endonuclease_7"/>
    <property type="match status" value="1"/>
</dbReference>
<gene>
    <name evidence="1" type="ORF">SAMN05414137_14330</name>
</gene>
<dbReference type="SUPFAM" id="SSF54060">
    <property type="entry name" value="His-Me finger endonucleases"/>
    <property type="match status" value="1"/>
</dbReference>
<reference evidence="2" key="1">
    <citation type="submission" date="2016-10" db="EMBL/GenBank/DDBJ databases">
        <authorList>
            <person name="Varghese N."/>
        </authorList>
    </citation>
    <scope>NUCLEOTIDE SEQUENCE [LARGE SCALE GENOMIC DNA]</scope>
    <source>
        <strain evidence="2">DSM 45096 / BCRC 16803 / CGMCC 4.1857 / CIP 109030 / JCM 12277 / KCTC 19219 / NBRC 100920 / 33214</strain>
    </source>
</reference>
<dbReference type="EMBL" id="FOAZ01000043">
    <property type="protein sequence ID" value="SEM68333.1"/>
    <property type="molecule type" value="Genomic_DNA"/>
</dbReference>
<dbReference type="eggNOG" id="ENOG5031CD3">
    <property type="taxonomic scope" value="Bacteria"/>
</dbReference>
<dbReference type="InterPro" id="IPR044925">
    <property type="entry name" value="His-Me_finger_sf"/>
</dbReference>
<evidence type="ECO:0000313" key="2">
    <source>
        <dbReference type="Proteomes" id="UP000183015"/>
    </source>
</evidence>
<keyword evidence="2" id="KW-1185">Reference proteome</keyword>
<protein>
    <submittedName>
        <fullName evidence="1">Recombination endonuclease VII</fullName>
    </submittedName>
</protein>
<sequence length="401" mass="44220">MLIPLAAARQMVADELPEPVLRLAPDALQPHGLRDTGHLHLGARSLRGHKQSGQWHVEDQELADAIAGLSSVARSAGPLIPAGLTWTSLEGDLDDWRLTVQRELVRRAAASRQRKKAVDLLDAGLHPEVQRPAAQAIEKELAFLRGRPQRTEPAAVTGIAVLDLMKRRTGTWCIPARWAEALDAAQSSRRALLAEARRCAGCGRPADRTQEWDWRSSGADGWITQCPDCAAGAFAVYAGSMRGVLYVSERRRALRADVYLCWVCGLRQAVDWEHCHDHGYLRGPACASCNHAEAAGHGVWRNFDGTNRRTTRHLLHCHGCRTAHTLPRRHLAALVTARLRAAERHPRCLAEPVVELTDLADGGFHAVLSCPGRHRNPPSWETEVEQRTTAGWVQELLAEHG</sequence>
<accession>A0A1H8ACQ4</accession>
<dbReference type="Proteomes" id="UP000183015">
    <property type="component" value="Unassembled WGS sequence"/>
</dbReference>
<dbReference type="RefSeq" id="WP_052438831.1">
    <property type="nucleotide sequence ID" value="NZ_BBPN01000016.1"/>
</dbReference>
<dbReference type="AlphaFoldDB" id="A0A1H8ACQ4"/>
<keyword evidence="1" id="KW-0255">Endonuclease</keyword>
<dbReference type="GO" id="GO:0004519">
    <property type="term" value="F:endonuclease activity"/>
    <property type="evidence" value="ECO:0007669"/>
    <property type="project" value="UniProtKB-KW"/>
</dbReference>